<evidence type="ECO:0000313" key="1">
    <source>
        <dbReference type="EMBL" id="MDY8111004.1"/>
    </source>
</evidence>
<dbReference type="Proteomes" id="UP001294412">
    <property type="component" value="Unassembled WGS sequence"/>
</dbReference>
<dbReference type="EMBL" id="JAXLPB010000008">
    <property type="protein sequence ID" value="MDY8111004.1"/>
    <property type="molecule type" value="Genomic_DNA"/>
</dbReference>
<gene>
    <name evidence="1" type="ORF">U0C82_17885</name>
</gene>
<evidence type="ECO:0000313" key="2">
    <source>
        <dbReference type="Proteomes" id="UP001294412"/>
    </source>
</evidence>
<comment type="caution">
    <text evidence="1">The sequence shown here is derived from an EMBL/GenBank/DDBJ whole genome shotgun (WGS) entry which is preliminary data.</text>
</comment>
<proteinExistence type="predicted"/>
<dbReference type="RefSeq" id="WP_322189060.1">
    <property type="nucleotide sequence ID" value="NZ_JAXLPB010000008.1"/>
</dbReference>
<organism evidence="1 2">
    <name type="scientific">Fulvimarina uroteuthidis</name>
    <dbReference type="NCBI Taxonomy" id="3098149"/>
    <lineage>
        <taxon>Bacteria</taxon>
        <taxon>Pseudomonadati</taxon>
        <taxon>Pseudomonadota</taxon>
        <taxon>Alphaproteobacteria</taxon>
        <taxon>Hyphomicrobiales</taxon>
        <taxon>Aurantimonadaceae</taxon>
        <taxon>Fulvimarina</taxon>
    </lineage>
</organism>
<accession>A0ABU5I6K4</accession>
<sequence>MNILSWNPDESPVSVVDMVLNQHPVDDITVHRAIGRRMMEAGVSQPVDKVVADARRGQDWALDLIRTMELPAPNAKLAMPVQDFGTHRPSRWLDGFFSRFSSAPKRHA</sequence>
<protein>
    <submittedName>
        <fullName evidence="1">Uncharacterized protein</fullName>
    </submittedName>
</protein>
<keyword evidence="2" id="KW-1185">Reference proteome</keyword>
<name>A0ABU5I6K4_9HYPH</name>
<reference evidence="1 2" key="1">
    <citation type="submission" date="2023-12" db="EMBL/GenBank/DDBJ databases">
        <title>Description of Novel Strain Fulvimarina sp. 2208YS6-2-32 isolated from Uroteuthis (Photololigo) edulis.</title>
        <authorList>
            <person name="Park J.-S."/>
        </authorList>
    </citation>
    <scope>NUCLEOTIDE SEQUENCE [LARGE SCALE GENOMIC DNA]</scope>
    <source>
        <strain evidence="1 2">2208YS6-2-32</strain>
    </source>
</reference>